<dbReference type="GO" id="GO:0048646">
    <property type="term" value="P:anatomical structure formation involved in morphogenesis"/>
    <property type="evidence" value="ECO:0007669"/>
    <property type="project" value="UniProtKB-ARBA"/>
</dbReference>
<dbReference type="InterPro" id="IPR036390">
    <property type="entry name" value="WH_DNA-bd_sf"/>
</dbReference>
<dbReference type="InterPro" id="IPR000591">
    <property type="entry name" value="DEP_dom"/>
</dbReference>
<dbReference type="FunFam" id="2.40.240.130:FF:000001">
    <property type="entry name" value="Segment polarity protein dishevelled homolog DVL-1"/>
    <property type="match status" value="1"/>
</dbReference>
<dbReference type="InterPro" id="IPR001158">
    <property type="entry name" value="DIX"/>
</dbReference>
<dbReference type="PANTHER" id="PTHR10878:SF25">
    <property type="entry name" value="SEGMENT POLARITY PROTEIN DISHEVELLED"/>
    <property type="match status" value="1"/>
</dbReference>
<dbReference type="InterPro" id="IPR036388">
    <property type="entry name" value="WH-like_DNA-bd_sf"/>
</dbReference>
<dbReference type="SUPFAM" id="SSF54236">
    <property type="entry name" value="Ubiquitin-like"/>
    <property type="match status" value="1"/>
</dbReference>
<accession>A0A182W3B7</accession>
<dbReference type="GO" id="GO:0003002">
    <property type="term" value="P:regionalization"/>
    <property type="evidence" value="ECO:0007669"/>
    <property type="project" value="UniProtKB-ARBA"/>
</dbReference>
<dbReference type="FunFam" id="1.10.10.10:FF:000400">
    <property type="entry name" value="DiSHevelled related"/>
    <property type="match status" value="1"/>
</dbReference>
<dbReference type="Gene3D" id="2.30.42.10">
    <property type="match status" value="1"/>
</dbReference>
<dbReference type="Pfam" id="PF00610">
    <property type="entry name" value="DEP"/>
    <property type="match status" value="1"/>
</dbReference>
<feature type="region of interest" description="Disordered" evidence="9">
    <location>
        <begin position="834"/>
        <end position="861"/>
    </location>
</feature>
<evidence type="ECO:0000256" key="1">
    <source>
        <dbReference type="ARBA" id="ARBA00004370"/>
    </source>
</evidence>
<sequence>MDGVGNSLVFNLVPLPSLSLRVVCSKVEDQAENKMLTSLGLLLMFVLLLIVLNELQPTVRSPIFYNPLAFNYTEDSSVWYCDDLFFNVLKHHMRSYHDAEESENLKNLLNLSFNEPANISFHLFTRQNPSISQRLVPTMESVNGSFFNASRPTRVIVHGLCNCQHSEFCQSVKDALLHANDLNIISIDWSDTVGLLDYILLRLRLDQVAVSLANFMDFLHNSTDLDLREVHLIGHSLGAHLAGLSGKRVTTGRVGAIVGLDPAGPLFSSKDPTTRLDSTDAEYVEVIHTNGGTLGMYDPIGTADFYPNGGKRQPGCLPWFFGRCSSWGQYTGIVMDDKNSTGSGGGGGGSSTGGGSGGGGGETKVIYHIDDETTPYLVKIPLPAPQVTLKDFKLVLNKQNINYKYFFKSMDADFGVVKEEIADDSTILPCFNGKVVSWLVTADGSNQSDCSELQPTEMIDGRPTLAQLRSMNKPTMNNMMNMPMNPLTYQSASVVSSDLDSTSLFETESEITLDRDMTECSSVQRLQVRKKPQRRKKRAPSMSRTSSYSSITDSTMSLNIITVQINMDTVNFLGISIVGQSNRGGDGGIYVGSIMKGGAVALDGRIEPGDMILQVNDVNFENMTNDEAVRVLREVVQKPGPIKLVVAKCWDPNPKGYFTIPRTEPVRPIDPGAWVAHTAALRSQDTINTDLPESVLERLHADMDMKDIVRAMTKPDSGLEIRDRMWLKITIPNAFIGADVVNWILEHVDGIGDRREARKYVSVMLRRGYIKHTVNKLTFSEQCYYVVGNGIRQDISNMSLEDTESMLSDIAPLPNPPIYMTYSGNYNPSHGYQPIQYGCTGERHPSSGSSSSDILTSKDTSASQSDLAAVIQQTNQMTIANASNKSSGSSNRGNEQDISDFKTTRVGSGGGGIGGKLINTNDDEGYEDSIYFQHQPMQPTLQHQQQQQQQQHQLQHQQSFGRNGTGRKEPGHIYNNQ</sequence>
<dbReference type="InterPro" id="IPR038207">
    <property type="entry name" value="DIX_dom_sf"/>
</dbReference>
<dbReference type="CDD" id="cd06717">
    <property type="entry name" value="PDZ_Dishevelled-like"/>
    <property type="match status" value="1"/>
</dbReference>
<comment type="similarity">
    <text evidence="3">Belongs to the DSH family.</text>
</comment>
<evidence type="ECO:0000256" key="2">
    <source>
        <dbReference type="ARBA" id="ARBA00004496"/>
    </source>
</evidence>
<dbReference type="PRINTS" id="PR01760">
    <property type="entry name" value="DISHEVELLED"/>
</dbReference>
<dbReference type="GO" id="GO:0048730">
    <property type="term" value="P:epidermis morphogenesis"/>
    <property type="evidence" value="ECO:0007669"/>
    <property type="project" value="UniProtKB-ARBA"/>
</dbReference>
<dbReference type="FunFam" id="2.30.42.10:FF:000014">
    <property type="entry name" value="Segment polarity protein dishevelled homolog DVL-3"/>
    <property type="match status" value="1"/>
</dbReference>
<comment type="subcellular location">
    <subcellularLocation>
        <location evidence="2">Cytoplasm</location>
    </subcellularLocation>
    <subcellularLocation>
        <location evidence="1">Membrane</location>
    </subcellularLocation>
</comment>
<dbReference type="SMART" id="SM00049">
    <property type="entry name" value="DEP"/>
    <property type="match status" value="1"/>
</dbReference>
<evidence type="ECO:0000259" key="12">
    <source>
        <dbReference type="PROSITE" id="PS50841"/>
    </source>
</evidence>
<dbReference type="GO" id="GO:0035556">
    <property type="term" value="P:intracellular signal transduction"/>
    <property type="evidence" value="ECO:0007669"/>
    <property type="project" value="InterPro"/>
</dbReference>
<evidence type="ECO:0000259" key="10">
    <source>
        <dbReference type="PROSITE" id="PS50106"/>
    </source>
</evidence>
<dbReference type="GO" id="GO:0016477">
    <property type="term" value="P:cell migration"/>
    <property type="evidence" value="ECO:0007669"/>
    <property type="project" value="UniProtKB-ARBA"/>
</dbReference>
<dbReference type="InterPro" id="IPR013818">
    <property type="entry name" value="Lipase"/>
</dbReference>
<evidence type="ECO:0000256" key="4">
    <source>
        <dbReference type="ARBA" id="ARBA00022473"/>
    </source>
</evidence>
<dbReference type="Proteomes" id="UP000075920">
    <property type="component" value="Unassembled WGS sequence"/>
</dbReference>
<dbReference type="GO" id="GO:0048699">
    <property type="term" value="P:generation of neurons"/>
    <property type="evidence" value="ECO:0007669"/>
    <property type="project" value="UniProtKB-ARBA"/>
</dbReference>
<keyword evidence="6 8" id="KW-0879">Wnt signaling pathway</keyword>
<reference evidence="14" key="1">
    <citation type="submission" date="2013-03" db="EMBL/GenBank/DDBJ databases">
        <title>The Genome Sequence of Anopheles minimus MINIMUS1.</title>
        <authorList>
            <consortium name="The Broad Institute Genomics Platform"/>
            <person name="Neafsey D.E."/>
            <person name="Walton C."/>
            <person name="Walker B."/>
            <person name="Young S.K."/>
            <person name="Zeng Q."/>
            <person name="Gargeya S."/>
            <person name="Fitzgerald M."/>
            <person name="Haas B."/>
            <person name="Abouelleil A."/>
            <person name="Allen A.W."/>
            <person name="Alvarado L."/>
            <person name="Arachchi H.M."/>
            <person name="Berlin A.M."/>
            <person name="Chapman S.B."/>
            <person name="Gainer-Dewar J."/>
            <person name="Goldberg J."/>
            <person name="Griggs A."/>
            <person name="Gujja S."/>
            <person name="Hansen M."/>
            <person name="Howarth C."/>
            <person name="Imamovic A."/>
            <person name="Ireland A."/>
            <person name="Larimer J."/>
            <person name="McCowan C."/>
            <person name="Murphy C."/>
            <person name="Pearson M."/>
            <person name="Poon T.W."/>
            <person name="Priest M."/>
            <person name="Roberts A."/>
            <person name="Saif S."/>
            <person name="Shea T."/>
            <person name="Sisk P."/>
            <person name="Sykes S."/>
            <person name="Wortman J."/>
            <person name="Nusbaum C."/>
            <person name="Birren B."/>
        </authorList>
    </citation>
    <scope>NUCLEOTIDE SEQUENCE [LARGE SCALE GENOMIC DNA]</scope>
    <source>
        <strain evidence="14">MINIMUS1</strain>
    </source>
</reference>
<dbReference type="SUPFAM" id="SSF53474">
    <property type="entry name" value="alpha/beta-Hydrolases"/>
    <property type="match status" value="1"/>
</dbReference>
<dbReference type="Pfam" id="PF00778">
    <property type="entry name" value="DIX"/>
    <property type="match status" value="1"/>
</dbReference>
<dbReference type="GO" id="GO:0016298">
    <property type="term" value="F:lipase activity"/>
    <property type="evidence" value="ECO:0007669"/>
    <property type="project" value="InterPro"/>
</dbReference>
<dbReference type="InterPro" id="IPR001478">
    <property type="entry name" value="PDZ"/>
</dbReference>
<dbReference type="Pfam" id="PF00595">
    <property type="entry name" value="PDZ"/>
    <property type="match status" value="1"/>
</dbReference>
<feature type="domain" description="DIX" evidence="12">
    <location>
        <begin position="360"/>
        <end position="443"/>
    </location>
</feature>
<dbReference type="GO" id="GO:0005109">
    <property type="term" value="F:frizzled binding"/>
    <property type="evidence" value="ECO:0007669"/>
    <property type="project" value="TreeGrafter"/>
</dbReference>
<dbReference type="GO" id="GO:0035591">
    <property type="term" value="F:signaling adaptor activity"/>
    <property type="evidence" value="ECO:0007669"/>
    <property type="project" value="UniProtKB-ARBA"/>
</dbReference>
<dbReference type="EnsemblMetazoa" id="AMIN004828-RA">
    <property type="protein sequence ID" value="AMIN004828-PA"/>
    <property type="gene ID" value="AMIN004828"/>
</dbReference>
<feature type="compositionally biased region" description="Gly residues" evidence="9">
    <location>
        <begin position="342"/>
        <end position="362"/>
    </location>
</feature>
<feature type="compositionally biased region" description="Low complexity" evidence="9">
    <location>
        <begin position="880"/>
        <end position="893"/>
    </location>
</feature>
<dbReference type="AlphaFoldDB" id="A0A182W3B7"/>
<dbReference type="SMART" id="SM00228">
    <property type="entry name" value="PDZ"/>
    <property type="match status" value="1"/>
</dbReference>
<feature type="domain" description="DEP" evidence="11">
    <location>
        <begin position="715"/>
        <end position="789"/>
    </location>
</feature>
<feature type="compositionally biased region" description="Low complexity" evidence="9">
    <location>
        <begin position="846"/>
        <end position="861"/>
    </location>
</feature>
<dbReference type="Gene3D" id="1.10.10.10">
    <property type="entry name" value="Winged helix-like DNA-binding domain superfamily/Winged helix DNA-binding domain"/>
    <property type="match status" value="1"/>
</dbReference>
<evidence type="ECO:0000313" key="13">
    <source>
        <dbReference type="EnsemblMetazoa" id="AMIN004828-PA"/>
    </source>
</evidence>
<dbReference type="InterPro" id="IPR003351">
    <property type="entry name" value="Dishevelled_protein_dom"/>
</dbReference>
<reference evidence="13" key="2">
    <citation type="submission" date="2020-05" db="UniProtKB">
        <authorList>
            <consortium name="EnsemblMetazoa"/>
        </authorList>
    </citation>
    <scope>IDENTIFICATION</scope>
    <source>
        <strain evidence="13">MINIMUS1</strain>
    </source>
</reference>
<evidence type="ECO:0000313" key="14">
    <source>
        <dbReference type="Proteomes" id="UP000075920"/>
    </source>
</evidence>
<dbReference type="PROSITE" id="PS50106">
    <property type="entry name" value="PDZ"/>
    <property type="match status" value="1"/>
</dbReference>
<dbReference type="SMART" id="SM00021">
    <property type="entry name" value="DAX"/>
    <property type="match status" value="1"/>
</dbReference>
<dbReference type="CDD" id="cd04438">
    <property type="entry name" value="DEP_dishevelled"/>
    <property type="match status" value="1"/>
</dbReference>
<evidence type="ECO:0000256" key="6">
    <source>
        <dbReference type="ARBA" id="ARBA00022687"/>
    </source>
</evidence>
<organism evidence="13 14">
    <name type="scientific">Anopheles minimus</name>
    <dbReference type="NCBI Taxonomy" id="112268"/>
    <lineage>
        <taxon>Eukaryota</taxon>
        <taxon>Metazoa</taxon>
        <taxon>Ecdysozoa</taxon>
        <taxon>Arthropoda</taxon>
        <taxon>Hexapoda</taxon>
        <taxon>Insecta</taxon>
        <taxon>Pterygota</taxon>
        <taxon>Neoptera</taxon>
        <taxon>Endopterygota</taxon>
        <taxon>Diptera</taxon>
        <taxon>Nematocera</taxon>
        <taxon>Culicoidea</taxon>
        <taxon>Culicidae</taxon>
        <taxon>Anophelinae</taxon>
        <taxon>Anopheles</taxon>
    </lineage>
</organism>
<protein>
    <submittedName>
        <fullName evidence="13">Uncharacterized protein</fullName>
    </submittedName>
</protein>
<dbReference type="InterPro" id="IPR015506">
    <property type="entry name" value="Dsh/Dvl-rel"/>
</dbReference>
<dbReference type="PROSITE" id="PS50186">
    <property type="entry name" value="DEP"/>
    <property type="match status" value="1"/>
</dbReference>
<evidence type="ECO:0000256" key="7">
    <source>
        <dbReference type="ARBA" id="ARBA00023136"/>
    </source>
</evidence>
<dbReference type="SUPFAM" id="SSF46785">
    <property type="entry name" value="Winged helix' DNA-binding domain"/>
    <property type="match status" value="1"/>
</dbReference>
<dbReference type="InterPro" id="IPR008339">
    <property type="entry name" value="Dishevelled_fam"/>
</dbReference>
<dbReference type="SUPFAM" id="SSF50156">
    <property type="entry name" value="PDZ domain-like"/>
    <property type="match status" value="1"/>
</dbReference>
<evidence type="ECO:0000256" key="3">
    <source>
        <dbReference type="ARBA" id="ARBA00008735"/>
    </source>
</evidence>
<dbReference type="GO" id="GO:0005938">
    <property type="term" value="C:cell cortex"/>
    <property type="evidence" value="ECO:0007669"/>
    <property type="project" value="UniProtKB-ARBA"/>
</dbReference>
<evidence type="ECO:0000256" key="9">
    <source>
        <dbReference type="SAM" id="MobiDB-lite"/>
    </source>
</evidence>
<dbReference type="GO" id="GO:0048598">
    <property type="term" value="P:embryonic morphogenesis"/>
    <property type="evidence" value="ECO:0007669"/>
    <property type="project" value="UniProtKB-ARBA"/>
</dbReference>
<keyword evidence="4" id="KW-0217">Developmental protein</keyword>
<feature type="compositionally biased region" description="Basic residues" evidence="9">
    <location>
        <begin position="527"/>
        <end position="539"/>
    </location>
</feature>
<dbReference type="InterPro" id="IPR029071">
    <property type="entry name" value="Ubiquitin-like_domsf"/>
</dbReference>
<keyword evidence="7" id="KW-0472">Membrane</keyword>
<dbReference type="PANTHER" id="PTHR10878">
    <property type="entry name" value="SEGMENT POLARITY PROTEIN DISHEVELLED"/>
    <property type="match status" value="1"/>
</dbReference>
<dbReference type="VEuPathDB" id="VectorBase:AMIN004828"/>
<feature type="compositionally biased region" description="Low complexity" evidence="9">
    <location>
        <begin position="937"/>
        <end position="958"/>
    </location>
</feature>
<dbReference type="STRING" id="112268.A0A182W3B7"/>
<keyword evidence="14" id="KW-1185">Reference proteome</keyword>
<dbReference type="Gene3D" id="2.40.240.130">
    <property type="match status" value="1"/>
</dbReference>
<feature type="compositionally biased region" description="Low complexity" evidence="9">
    <location>
        <begin position="541"/>
        <end position="550"/>
    </location>
</feature>
<evidence type="ECO:0000256" key="8">
    <source>
        <dbReference type="PROSITE-ProRule" id="PRU00069"/>
    </source>
</evidence>
<dbReference type="GO" id="GO:0009887">
    <property type="term" value="P:animal organ morphogenesis"/>
    <property type="evidence" value="ECO:0007669"/>
    <property type="project" value="UniProtKB-ARBA"/>
</dbReference>
<dbReference type="Gene3D" id="3.40.50.1820">
    <property type="entry name" value="alpha/beta hydrolase"/>
    <property type="match status" value="1"/>
</dbReference>
<keyword evidence="5" id="KW-0963">Cytoplasm</keyword>
<dbReference type="GO" id="GO:0005829">
    <property type="term" value="C:cytosol"/>
    <property type="evidence" value="ECO:0007669"/>
    <property type="project" value="TreeGrafter"/>
</dbReference>
<dbReference type="InterPro" id="IPR029058">
    <property type="entry name" value="AB_hydrolase_fold"/>
</dbReference>
<name>A0A182W3B7_9DIPT</name>
<feature type="region of interest" description="Disordered" evidence="9">
    <location>
        <begin position="880"/>
        <end position="921"/>
    </location>
</feature>
<dbReference type="GO" id="GO:0000132">
    <property type="term" value="P:establishment of mitotic spindle orientation"/>
    <property type="evidence" value="ECO:0007669"/>
    <property type="project" value="UniProtKB-ARBA"/>
</dbReference>
<proteinExistence type="inferred from homology"/>
<dbReference type="Pfam" id="PF02377">
    <property type="entry name" value="Dishevelled"/>
    <property type="match status" value="1"/>
</dbReference>
<feature type="region of interest" description="Disordered" evidence="9">
    <location>
        <begin position="937"/>
        <end position="977"/>
    </location>
</feature>
<dbReference type="GO" id="GO:0060070">
    <property type="term" value="P:canonical Wnt signaling pathway"/>
    <property type="evidence" value="ECO:0007669"/>
    <property type="project" value="TreeGrafter"/>
</dbReference>
<dbReference type="PROSITE" id="PS50841">
    <property type="entry name" value="DIX"/>
    <property type="match status" value="1"/>
</dbReference>
<evidence type="ECO:0000256" key="5">
    <source>
        <dbReference type="ARBA" id="ARBA00022490"/>
    </source>
</evidence>
<dbReference type="Pfam" id="PF00151">
    <property type="entry name" value="Lipase"/>
    <property type="match status" value="1"/>
</dbReference>
<dbReference type="GO" id="GO:0016020">
    <property type="term" value="C:membrane"/>
    <property type="evidence" value="ECO:0007669"/>
    <property type="project" value="UniProtKB-SubCell"/>
</dbReference>
<dbReference type="InterPro" id="IPR036034">
    <property type="entry name" value="PDZ_sf"/>
</dbReference>
<feature type="region of interest" description="Disordered" evidence="9">
    <location>
        <begin position="522"/>
        <end position="550"/>
    </location>
</feature>
<feature type="region of interest" description="Disordered" evidence="9">
    <location>
        <begin position="338"/>
        <end position="363"/>
    </location>
</feature>
<dbReference type="GO" id="GO:0048468">
    <property type="term" value="P:cell development"/>
    <property type="evidence" value="ECO:0007669"/>
    <property type="project" value="UniProtKB-ARBA"/>
</dbReference>
<evidence type="ECO:0000259" key="11">
    <source>
        <dbReference type="PROSITE" id="PS50186"/>
    </source>
</evidence>
<feature type="domain" description="PDZ" evidence="10">
    <location>
        <begin position="562"/>
        <end position="634"/>
    </location>
</feature>